<dbReference type="Proteomes" id="UP000198510">
    <property type="component" value="Unassembled WGS sequence"/>
</dbReference>
<dbReference type="PANTHER" id="PTHR30572:SF18">
    <property type="entry name" value="ABC-TYPE MACROLIDE FAMILY EXPORT SYSTEM PERMEASE COMPONENT 2"/>
    <property type="match status" value="1"/>
</dbReference>
<feature type="domain" description="ABC3 transporter permease C-terminal" evidence="7">
    <location>
        <begin position="771"/>
        <end position="883"/>
    </location>
</feature>
<dbReference type="Pfam" id="PF02687">
    <property type="entry name" value="FtsX"/>
    <property type="match status" value="2"/>
</dbReference>
<evidence type="ECO:0000259" key="8">
    <source>
        <dbReference type="Pfam" id="PF12704"/>
    </source>
</evidence>
<keyword evidence="5 6" id="KW-0472">Membrane</keyword>
<evidence type="ECO:0000256" key="6">
    <source>
        <dbReference type="SAM" id="Phobius"/>
    </source>
</evidence>
<dbReference type="AlphaFoldDB" id="A0A1G9KG76"/>
<dbReference type="NCBIfam" id="NF038404">
    <property type="entry name" value="perm_prefix_2"/>
    <property type="match status" value="1"/>
</dbReference>
<evidence type="ECO:0000256" key="3">
    <source>
        <dbReference type="ARBA" id="ARBA00022692"/>
    </source>
</evidence>
<feature type="domain" description="MacB-like periplasmic core" evidence="8">
    <location>
        <begin position="106"/>
        <end position="328"/>
    </location>
</feature>
<keyword evidence="10" id="KW-1185">Reference proteome</keyword>
<evidence type="ECO:0000259" key="7">
    <source>
        <dbReference type="Pfam" id="PF02687"/>
    </source>
</evidence>
<sequence length="891" mass="99931">MKKPLPSAIQPPRRADRLLAWFCPPDLLEEMLGDLHEEFAYQAQLLGEKRARRRYWWEVLGFLRSCALRQHHSTTTLSFRIAMFKNYLKVAWRNLLRQKMYSAVKIGGFALGIAACLLIALFIRHELSYDRQYPDGERIYRVVAVFDDHGTIQKGVAFPAPMGPAMLDDFPEVEQASRLNTSELFGAGTGEVRPADRVQNQFERGLAWVDQAWLDMLQLPMVYGTREVALATPQSIVITRQIAEEYFPDQNPVGKQLIINNNEDQPFTIGGVIEDFPANSQFDFHFLMTMTGREFWQDEQTSWGSSNYTTFVKLRPSTDPEALAPKLTKGIMDKYVVPMMREEGVVDIEERVASGHLVLQPIADVHLYSDGIGDRTAHGDIQLVWIFGIIAGFILLIACINFINLSTAKSANRAMEVGLRKVVGSDRRALISQFLTESILFSVCSFVLGLLLAWSVLPYFNEMAGKALLFPWQAWWLVPVILGGALLVGTLAGLYPSFYLSSFQPIQVLKGSLRAGSRRAPLRNLLVVFQFTISIVLIIGTGIIYRQMHYILHKKLGFDKDQVVLIQGAQTLGDQTKTFKQELTGLSDVRSVTVSDFLPVSGMLRNGNTFFREGKQREEAGTPGQIWNVDEDYISTMGMHLLEGRNFSPELASDSQAVVINQAFAREMGLKQPLGQRITNGYLNLEIIGVVEDFHFESMRQAIEPLCLRLGNSPSVVAVKISSNELPRVLASIEGVWKNLLPYQPMRYTFLDEQFARMYDDVRRTGLIFTAFAGLAVVVACLGLFALAAFMTEQRAKEISIRLVLGASLQSIFRLLTQNFLGLVLLSLALAVPIAWYAMHRWLQNFAYPTELGWELFAGAGVAALLIALLTISYQALRAALTNPVDGLRSE</sequence>
<dbReference type="EMBL" id="FNFO01000006">
    <property type="protein sequence ID" value="SDL48622.1"/>
    <property type="molecule type" value="Genomic_DNA"/>
</dbReference>
<evidence type="ECO:0000256" key="2">
    <source>
        <dbReference type="ARBA" id="ARBA00022475"/>
    </source>
</evidence>
<evidence type="ECO:0000256" key="1">
    <source>
        <dbReference type="ARBA" id="ARBA00004651"/>
    </source>
</evidence>
<dbReference type="GO" id="GO:0005886">
    <property type="term" value="C:plasma membrane"/>
    <property type="evidence" value="ECO:0007669"/>
    <property type="project" value="UniProtKB-SubCell"/>
</dbReference>
<feature type="domain" description="ABC3 transporter permease C-terminal" evidence="7">
    <location>
        <begin position="389"/>
        <end position="505"/>
    </location>
</feature>
<dbReference type="GO" id="GO:0022857">
    <property type="term" value="F:transmembrane transporter activity"/>
    <property type="evidence" value="ECO:0007669"/>
    <property type="project" value="TreeGrafter"/>
</dbReference>
<accession>A0A1G9KG76</accession>
<dbReference type="Pfam" id="PF12704">
    <property type="entry name" value="MacB_PCD"/>
    <property type="match status" value="2"/>
</dbReference>
<comment type="subcellular location">
    <subcellularLocation>
        <location evidence="1">Cell membrane</location>
        <topology evidence="1">Multi-pass membrane protein</topology>
    </subcellularLocation>
</comment>
<proteinExistence type="predicted"/>
<evidence type="ECO:0000256" key="5">
    <source>
        <dbReference type="ARBA" id="ARBA00023136"/>
    </source>
</evidence>
<dbReference type="InterPro" id="IPR047699">
    <property type="entry name" value="Permease_put_prefix"/>
</dbReference>
<feature type="transmembrane region" description="Helical" evidence="6">
    <location>
        <begin position="383"/>
        <end position="405"/>
    </location>
</feature>
<dbReference type="InterPro" id="IPR025857">
    <property type="entry name" value="MacB_PCD"/>
</dbReference>
<dbReference type="PANTHER" id="PTHR30572">
    <property type="entry name" value="MEMBRANE COMPONENT OF TRANSPORTER-RELATED"/>
    <property type="match status" value="1"/>
</dbReference>
<dbReference type="STRING" id="1075417.SAMN05421823_106149"/>
<evidence type="ECO:0000313" key="10">
    <source>
        <dbReference type="Proteomes" id="UP000198510"/>
    </source>
</evidence>
<keyword evidence="4 6" id="KW-1133">Transmembrane helix</keyword>
<feature type="transmembrane region" description="Helical" evidence="6">
    <location>
        <begin position="103"/>
        <end position="123"/>
    </location>
</feature>
<feature type="domain" description="MacB-like periplasmic core" evidence="8">
    <location>
        <begin position="532"/>
        <end position="695"/>
    </location>
</feature>
<evidence type="ECO:0000256" key="4">
    <source>
        <dbReference type="ARBA" id="ARBA00022989"/>
    </source>
</evidence>
<organism evidence="9 10">
    <name type="scientific">Catalinimonas alkaloidigena</name>
    <dbReference type="NCBI Taxonomy" id="1075417"/>
    <lineage>
        <taxon>Bacteria</taxon>
        <taxon>Pseudomonadati</taxon>
        <taxon>Bacteroidota</taxon>
        <taxon>Cytophagia</taxon>
        <taxon>Cytophagales</taxon>
        <taxon>Catalimonadaceae</taxon>
        <taxon>Catalinimonas</taxon>
    </lineage>
</organism>
<protein>
    <submittedName>
        <fullName evidence="9">Putative ABC transport system permease protein</fullName>
    </submittedName>
</protein>
<feature type="transmembrane region" description="Helical" evidence="6">
    <location>
        <begin position="474"/>
        <end position="501"/>
    </location>
</feature>
<feature type="transmembrane region" description="Helical" evidence="6">
    <location>
        <begin position="812"/>
        <end position="836"/>
    </location>
</feature>
<gene>
    <name evidence="9" type="ORF">SAMN05421823_106149</name>
</gene>
<keyword evidence="2" id="KW-1003">Cell membrane</keyword>
<name>A0A1G9KG76_9BACT</name>
<dbReference type="RefSeq" id="WP_218127101.1">
    <property type="nucleotide sequence ID" value="NZ_FNFO01000006.1"/>
</dbReference>
<dbReference type="InterPro" id="IPR050250">
    <property type="entry name" value="Macrolide_Exporter_MacB"/>
</dbReference>
<feature type="transmembrane region" description="Helical" evidence="6">
    <location>
        <begin position="522"/>
        <end position="545"/>
    </location>
</feature>
<feature type="transmembrane region" description="Helical" evidence="6">
    <location>
        <begin position="856"/>
        <end position="877"/>
    </location>
</feature>
<reference evidence="9 10" key="1">
    <citation type="submission" date="2016-10" db="EMBL/GenBank/DDBJ databases">
        <authorList>
            <person name="de Groot N.N."/>
        </authorList>
    </citation>
    <scope>NUCLEOTIDE SEQUENCE [LARGE SCALE GENOMIC DNA]</scope>
    <source>
        <strain evidence="9 10">DSM 25186</strain>
    </source>
</reference>
<feature type="transmembrane region" description="Helical" evidence="6">
    <location>
        <begin position="434"/>
        <end position="454"/>
    </location>
</feature>
<dbReference type="InterPro" id="IPR003838">
    <property type="entry name" value="ABC3_permease_C"/>
</dbReference>
<keyword evidence="3 6" id="KW-0812">Transmembrane</keyword>
<evidence type="ECO:0000313" key="9">
    <source>
        <dbReference type="EMBL" id="SDL48622.1"/>
    </source>
</evidence>
<feature type="transmembrane region" description="Helical" evidence="6">
    <location>
        <begin position="767"/>
        <end position="791"/>
    </location>
</feature>